<reference evidence="8" key="1">
    <citation type="journal article" date="2019" name="Int. J. Syst. Evol. Microbiol.">
        <title>The Global Catalogue of Microorganisms (GCM) 10K type strain sequencing project: providing services to taxonomists for standard genome sequencing and annotation.</title>
        <authorList>
            <consortium name="The Broad Institute Genomics Platform"/>
            <consortium name="The Broad Institute Genome Sequencing Center for Infectious Disease"/>
            <person name="Wu L."/>
            <person name="Ma J."/>
        </authorList>
    </citation>
    <scope>NUCLEOTIDE SEQUENCE [LARGE SCALE GENOMIC DNA]</scope>
    <source>
        <strain evidence="8">JCM 4816</strain>
    </source>
</reference>
<gene>
    <name evidence="7" type="ORF">ACFP3V_04570</name>
</gene>
<keyword evidence="4 5" id="KW-0472">Membrane</keyword>
<protein>
    <submittedName>
        <fullName evidence="7">Lipopolysaccharide assembly protein LapA domain-containing protein</fullName>
    </submittedName>
</protein>
<evidence type="ECO:0000256" key="4">
    <source>
        <dbReference type="ARBA" id="ARBA00023136"/>
    </source>
</evidence>
<dbReference type="RefSeq" id="WP_380579957.1">
    <property type="nucleotide sequence ID" value="NZ_JBHSQJ010000013.1"/>
</dbReference>
<feature type="domain" description="Lipopolysaccharide assembly protein A" evidence="6">
    <location>
        <begin position="29"/>
        <end position="82"/>
    </location>
</feature>
<dbReference type="Pfam" id="PF06305">
    <property type="entry name" value="LapA_dom"/>
    <property type="match status" value="1"/>
</dbReference>
<feature type="transmembrane region" description="Helical" evidence="5">
    <location>
        <begin position="7"/>
        <end position="28"/>
    </location>
</feature>
<keyword evidence="1" id="KW-1003">Cell membrane</keyword>
<dbReference type="InterPro" id="IPR010445">
    <property type="entry name" value="LapA_dom"/>
</dbReference>
<evidence type="ECO:0000256" key="2">
    <source>
        <dbReference type="ARBA" id="ARBA00022692"/>
    </source>
</evidence>
<keyword evidence="3 5" id="KW-1133">Transmembrane helix</keyword>
<evidence type="ECO:0000256" key="1">
    <source>
        <dbReference type="ARBA" id="ARBA00022475"/>
    </source>
</evidence>
<evidence type="ECO:0000256" key="5">
    <source>
        <dbReference type="SAM" id="Phobius"/>
    </source>
</evidence>
<dbReference type="EMBL" id="JBHSQJ010000013">
    <property type="protein sequence ID" value="MFC5906493.1"/>
    <property type="molecule type" value="Genomic_DNA"/>
</dbReference>
<comment type="caution">
    <text evidence="7">The sequence shown here is derived from an EMBL/GenBank/DDBJ whole genome shotgun (WGS) entry which is preliminary data.</text>
</comment>
<keyword evidence="2 5" id="KW-0812">Transmembrane</keyword>
<accession>A0ABW1FW87</accession>
<proteinExistence type="predicted"/>
<evidence type="ECO:0000313" key="7">
    <source>
        <dbReference type="EMBL" id="MFC5906493.1"/>
    </source>
</evidence>
<evidence type="ECO:0000259" key="6">
    <source>
        <dbReference type="Pfam" id="PF06305"/>
    </source>
</evidence>
<organism evidence="7 8">
    <name type="scientific">Streptacidiphilus monticola</name>
    <dbReference type="NCBI Taxonomy" id="2161674"/>
    <lineage>
        <taxon>Bacteria</taxon>
        <taxon>Bacillati</taxon>
        <taxon>Actinomycetota</taxon>
        <taxon>Actinomycetes</taxon>
        <taxon>Kitasatosporales</taxon>
        <taxon>Streptomycetaceae</taxon>
        <taxon>Streptacidiphilus</taxon>
    </lineage>
</organism>
<evidence type="ECO:0000256" key="3">
    <source>
        <dbReference type="ARBA" id="ARBA00022989"/>
    </source>
</evidence>
<feature type="transmembrane region" description="Helical" evidence="5">
    <location>
        <begin position="48"/>
        <end position="71"/>
    </location>
</feature>
<sequence length="89" mass="9676">MKRTRFSSAWVGAIVSAVLLVLLLIFIIQNSQKVKVSYLGFNGHISLGVALLLAAAGGVLLVAIPGSARIYQLRRTARRMAQDGKRARR</sequence>
<evidence type="ECO:0000313" key="8">
    <source>
        <dbReference type="Proteomes" id="UP001596174"/>
    </source>
</evidence>
<keyword evidence="8" id="KW-1185">Reference proteome</keyword>
<dbReference type="Proteomes" id="UP001596174">
    <property type="component" value="Unassembled WGS sequence"/>
</dbReference>
<name>A0ABW1FW87_9ACTN</name>